<dbReference type="Proteomes" id="UP000499080">
    <property type="component" value="Unassembled WGS sequence"/>
</dbReference>
<proteinExistence type="predicted"/>
<sequence>MIQSPSHGEPLTSGETETATVINEMKGPDDVIVGVLTVTEDPGRSERIGFTKQSDNINFNLQEFCTLLKEQFRKILSEENKSNTTNYPHVLAVRGDPLDGWYISVPGVSIGWYPSHLAGLLKGIKRRGHSLGLALRVVTVPGSDSQRIGSG</sequence>
<reference evidence="1 2" key="1">
    <citation type="journal article" date="2019" name="Sci. Rep.">
        <title>Orb-weaving spider Araneus ventricosus genome elucidates the spidroin gene catalogue.</title>
        <authorList>
            <person name="Kono N."/>
            <person name="Nakamura H."/>
            <person name="Ohtoshi R."/>
            <person name="Moran D.A.P."/>
            <person name="Shinohara A."/>
            <person name="Yoshida Y."/>
            <person name="Fujiwara M."/>
            <person name="Mori M."/>
            <person name="Tomita M."/>
            <person name="Arakawa K."/>
        </authorList>
    </citation>
    <scope>NUCLEOTIDE SEQUENCE [LARGE SCALE GENOMIC DNA]</scope>
</reference>
<dbReference type="AlphaFoldDB" id="A0A4Y2BEV5"/>
<dbReference type="EMBL" id="BGPR01000070">
    <property type="protein sequence ID" value="GBL90287.1"/>
    <property type="molecule type" value="Genomic_DNA"/>
</dbReference>
<accession>A0A4Y2BEV5</accession>
<dbReference type="OrthoDB" id="10509360at2759"/>
<evidence type="ECO:0000313" key="1">
    <source>
        <dbReference type="EMBL" id="GBL90287.1"/>
    </source>
</evidence>
<gene>
    <name evidence="1" type="ORF">AVEN_130385_1</name>
</gene>
<protein>
    <submittedName>
        <fullName evidence="1">Uncharacterized protein</fullName>
    </submittedName>
</protein>
<keyword evidence="2" id="KW-1185">Reference proteome</keyword>
<organism evidence="1 2">
    <name type="scientific">Araneus ventricosus</name>
    <name type="common">Orbweaver spider</name>
    <name type="synonym">Epeira ventricosa</name>
    <dbReference type="NCBI Taxonomy" id="182803"/>
    <lineage>
        <taxon>Eukaryota</taxon>
        <taxon>Metazoa</taxon>
        <taxon>Ecdysozoa</taxon>
        <taxon>Arthropoda</taxon>
        <taxon>Chelicerata</taxon>
        <taxon>Arachnida</taxon>
        <taxon>Araneae</taxon>
        <taxon>Araneomorphae</taxon>
        <taxon>Entelegynae</taxon>
        <taxon>Araneoidea</taxon>
        <taxon>Araneidae</taxon>
        <taxon>Araneus</taxon>
    </lineage>
</organism>
<name>A0A4Y2BEV5_ARAVE</name>
<comment type="caution">
    <text evidence="1">The sequence shown here is derived from an EMBL/GenBank/DDBJ whole genome shotgun (WGS) entry which is preliminary data.</text>
</comment>
<evidence type="ECO:0000313" key="2">
    <source>
        <dbReference type="Proteomes" id="UP000499080"/>
    </source>
</evidence>